<keyword evidence="1" id="KW-0472">Membrane</keyword>
<dbReference type="Proteomes" id="UP000245829">
    <property type="component" value="Unassembled WGS sequence"/>
</dbReference>
<evidence type="ECO:0000256" key="1">
    <source>
        <dbReference type="SAM" id="Phobius"/>
    </source>
</evidence>
<name>A0A2S2KRL9_9ARCH</name>
<evidence type="ECO:0000313" key="3">
    <source>
        <dbReference type="Proteomes" id="UP000245829"/>
    </source>
</evidence>
<comment type="caution">
    <text evidence="2">The sequence shown here is derived from an EMBL/GenBank/DDBJ whole genome shotgun (WGS) entry which is preliminary data.</text>
</comment>
<keyword evidence="1" id="KW-0812">Transmembrane</keyword>
<dbReference type="RefSeq" id="WP_225866854.1">
    <property type="nucleotide sequence ID" value="NZ_AP026695.1"/>
</dbReference>
<dbReference type="GeneID" id="76208659"/>
<dbReference type="AlphaFoldDB" id="A0A2S2KRL9"/>
<gene>
    <name evidence="2" type="ORF">NZNM25_10080</name>
</gene>
<reference evidence="2 3" key="1">
    <citation type="submission" date="2018-05" db="EMBL/GenBank/DDBJ databases">
        <title>genome sequencing of Nitrosopumilus sp. NM25.</title>
        <authorList>
            <person name="Mori K."/>
            <person name="Nakagawa T."/>
        </authorList>
    </citation>
    <scope>NUCLEOTIDE SEQUENCE [LARGE SCALE GENOMIC DNA]</scope>
    <source>
        <strain evidence="2 3">NM25</strain>
    </source>
</reference>
<protein>
    <submittedName>
        <fullName evidence="2">Uncharacterized protein</fullName>
    </submittedName>
</protein>
<sequence length="374" mass="41343">MALLVLGFPYASAAQLDAAILSDQNTTEPSFQFLRVVYIEYPDEGKISELLRGTKKTVSFVADSNTPEMDELVELINQNLKKLSSNAVATDAKISYQAILQGNAHSAVIEYKVQLVPTLTNHILEKSFEKSTVDSNWRGISLDSPVVVQTIHGAFDVNNPKSALDVMIPDVSDKLKDVTILELPLIDASGIRTLPLHKWHSLFDNTAIMSDAIRYDYAGKNVITHYSMGECNIEVGMCEDKKWMQEITLDKKYVVKVIESSDDATISFEGYVDTTRLNGNEVFQTSLKSLVTHKPDTDEFPATVMYGMAGMAVIGGIVMFVISDRKLKRIKDEGQTGVDPAHLTSYEIGSSAGSYKTNRGESHLIAYEKSKMPI</sequence>
<accession>A0A2S2KRL9</accession>
<proteinExistence type="predicted"/>
<keyword evidence="1" id="KW-1133">Transmembrane helix</keyword>
<evidence type="ECO:0000313" key="2">
    <source>
        <dbReference type="EMBL" id="GBH34217.1"/>
    </source>
</evidence>
<feature type="transmembrane region" description="Helical" evidence="1">
    <location>
        <begin position="304"/>
        <end position="322"/>
    </location>
</feature>
<keyword evidence="3" id="KW-1185">Reference proteome</keyword>
<organism evidence="2 3">
    <name type="scientific">Nitrosopumilus zosterae</name>
    <dbReference type="NCBI Taxonomy" id="718286"/>
    <lineage>
        <taxon>Archaea</taxon>
        <taxon>Nitrososphaerota</taxon>
        <taxon>Nitrososphaeria</taxon>
        <taxon>Nitrosopumilales</taxon>
        <taxon>Nitrosopumilaceae</taxon>
        <taxon>Nitrosopumilus</taxon>
    </lineage>
</organism>
<dbReference type="EMBL" id="BGKI01000004">
    <property type="protein sequence ID" value="GBH34217.1"/>
    <property type="molecule type" value="Genomic_DNA"/>
</dbReference>